<dbReference type="Gene3D" id="3.90.550.10">
    <property type="entry name" value="Spore Coat Polysaccharide Biosynthesis Protein SpsA, Chain A"/>
    <property type="match status" value="1"/>
</dbReference>
<organism evidence="12 13">
    <name type="scientific">Desmophyllum pertusum</name>
    <dbReference type="NCBI Taxonomy" id="174260"/>
    <lineage>
        <taxon>Eukaryota</taxon>
        <taxon>Metazoa</taxon>
        <taxon>Cnidaria</taxon>
        <taxon>Anthozoa</taxon>
        <taxon>Hexacorallia</taxon>
        <taxon>Scleractinia</taxon>
        <taxon>Caryophylliina</taxon>
        <taxon>Caryophylliidae</taxon>
        <taxon>Desmophyllum</taxon>
    </lineage>
</organism>
<sequence length="373" mass="42739">MIGAKRATGDVLVFLDSHCEVNKEWLPPLLERIKENPTTVVCPVIDIISSDTFEYQSSPLVRGGFNWGLHFSWEPVPKHLLIQPEDFVQPIRSPTMAGGLFAMDRNYFDQIGQYDAGMNIWGGENLEISFRIWMCGGTLEIIPCSRVGHLFRKWRPYGSDSQGDTMSYNSMRVAEVWLDGYKKYFYQIKKDLKGRPFGNVSSRLALRKRLNCKSFKWYVENVYPELRLPQEGGGGAGTMWQQLVQKSPVIMRKGNLVNEGSSLCLDTPGRASEKKATVLLRNCHETNAKFWSLNQDHELKIDSLLCLEVTRNQVPKVMKCHGQGETQEWRYNKKTLQLYHTASGLCMTSTRTSSVKMDICDDHPSQKWQFTYD</sequence>
<gene>
    <name evidence="12" type="primary">GALNT11</name>
    <name evidence="12" type="ORF">OS493_020646</name>
</gene>
<keyword evidence="9 10" id="KW-1015">Disulfide bond</keyword>
<evidence type="ECO:0000256" key="6">
    <source>
        <dbReference type="ARBA" id="ARBA00022989"/>
    </source>
</evidence>
<protein>
    <recommendedName>
        <fullName evidence="10">Polypeptide N-acetylgalactosaminyltransferase</fullName>
        <ecNumber evidence="10">2.4.1.-</ecNumber>
    </recommendedName>
    <alternativeName>
        <fullName evidence="10">Protein-UDP acetylgalactosaminyltransferase</fullName>
    </alternativeName>
</protein>
<dbReference type="EMBL" id="MU826838">
    <property type="protein sequence ID" value="KAJ7372211.1"/>
    <property type="molecule type" value="Genomic_DNA"/>
</dbReference>
<dbReference type="GO" id="GO:0008593">
    <property type="term" value="P:regulation of Notch signaling pathway"/>
    <property type="evidence" value="ECO:0007669"/>
    <property type="project" value="TreeGrafter"/>
</dbReference>
<dbReference type="InterPro" id="IPR001173">
    <property type="entry name" value="Glyco_trans_2-like"/>
</dbReference>
<keyword evidence="7 10" id="KW-0333">Golgi apparatus</keyword>
<dbReference type="GO" id="GO:0006493">
    <property type="term" value="P:protein O-linked glycosylation"/>
    <property type="evidence" value="ECO:0007669"/>
    <property type="project" value="TreeGrafter"/>
</dbReference>
<accession>A0A9W9YZ69</accession>
<keyword evidence="5" id="KW-0735">Signal-anchor</keyword>
<comment type="similarity">
    <text evidence="2 10">Belongs to the glycosyltransferase 2 family. GalNAc-T subfamily.</text>
</comment>
<dbReference type="Proteomes" id="UP001163046">
    <property type="component" value="Unassembled WGS sequence"/>
</dbReference>
<comment type="caution">
    <text evidence="12">The sequence shown here is derived from an EMBL/GenBank/DDBJ whole genome shotgun (WGS) entry which is preliminary data.</text>
</comment>
<dbReference type="InterPro" id="IPR045885">
    <property type="entry name" value="GalNAc-T"/>
</dbReference>
<dbReference type="FunFam" id="3.90.550.10:FF:000195">
    <property type="entry name" value="Polypeptide N-acetylgalactosaminyltransferase like 6"/>
    <property type="match status" value="1"/>
</dbReference>
<dbReference type="GO" id="GO:0005112">
    <property type="term" value="F:Notch binding"/>
    <property type="evidence" value="ECO:0007669"/>
    <property type="project" value="TreeGrafter"/>
</dbReference>
<evidence type="ECO:0000259" key="11">
    <source>
        <dbReference type="SMART" id="SM00458"/>
    </source>
</evidence>
<comment type="pathway">
    <text evidence="10">Protein modification; protein glycosylation.</text>
</comment>
<dbReference type="GO" id="GO:0030246">
    <property type="term" value="F:carbohydrate binding"/>
    <property type="evidence" value="ECO:0007669"/>
    <property type="project" value="UniProtKB-KW"/>
</dbReference>
<dbReference type="SUPFAM" id="SSF50370">
    <property type="entry name" value="Ricin B-like lectins"/>
    <property type="match status" value="1"/>
</dbReference>
<dbReference type="GO" id="GO:0000139">
    <property type="term" value="C:Golgi membrane"/>
    <property type="evidence" value="ECO:0007669"/>
    <property type="project" value="UniProtKB-SubCell"/>
</dbReference>
<evidence type="ECO:0000313" key="12">
    <source>
        <dbReference type="EMBL" id="KAJ7372211.1"/>
    </source>
</evidence>
<dbReference type="Gene3D" id="2.80.10.50">
    <property type="match status" value="1"/>
</dbReference>
<evidence type="ECO:0000313" key="13">
    <source>
        <dbReference type="Proteomes" id="UP001163046"/>
    </source>
</evidence>
<evidence type="ECO:0000256" key="3">
    <source>
        <dbReference type="ARBA" id="ARBA00022692"/>
    </source>
</evidence>
<dbReference type="SMART" id="SM00458">
    <property type="entry name" value="RICIN"/>
    <property type="match status" value="1"/>
</dbReference>
<comment type="cofactor">
    <cofactor evidence="10">
        <name>Mn(2+)</name>
        <dbReference type="ChEBI" id="CHEBI:29035"/>
    </cofactor>
</comment>
<evidence type="ECO:0000256" key="4">
    <source>
        <dbReference type="ARBA" id="ARBA00022734"/>
    </source>
</evidence>
<keyword evidence="10 12" id="KW-0328">Glycosyltransferase</keyword>
<keyword evidence="6" id="KW-1133">Transmembrane helix</keyword>
<evidence type="ECO:0000256" key="7">
    <source>
        <dbReference type="ARBA" id="ARBA00023034"/>
    </source>
</evidence>
<keyword evidence="13" id="KW-1185">Reference proteome</keyword>
<dbReference type="CDD" id="cd23440">
    <property type="entry name" value="beta-trefoil_Ricin_GALNT11"/>
    <property type="match status" value="1"/>
</dbReference>
<proteinExistence type="inferred from homology"/>
<dbReference type="InterPro" id="IPR029044">
    <property type="entry name" value="Nucleotide-diphossugar_trans"/>
</dbReference>
<keyword evidence="4 10" id="KW-0430">Lectin</keyword>
<name>A0A9W9YZ69_9CNID</name>
<evidence type="ECO:0000256" key="2">
    <source>
        <dbReference type="ARBA" id="ARBA00005680"/>
    </source>
</evidence>
<dbReference type="Pfam" id="PF00652">
    <property type="entry name" value="Ricin_B_lectin"/>
    <property type="match status" value="1"/>
</dbReference>
<evidence type="ECO:0000256" key="9">
    <source>
        <dbReference type="ARBA" id="ARBA00023157"/>
    </source>
</evidence>
<dbReference type="OrthoDB" id="5988548at2759"/>
<dbReference type="PROSITE" id="PS50231">
    <property type="entry name" value="RICIN_B_LECTIN"/>
    <property type="match status" value="1"/>
</dbReference>
<feature type="domain" description="Ricin B lectin" evidence="11">
    <location>
        <begin position="247"/>
        <end position="371"/>
    </location>
</feature>
<dbReference type="CDD" id="cd02510">
    <property type="entry name" value="pp-GalNAc-T"/>
    <property type="match status" value="1"/>
</dbReference>
<evidence type="ECO:0000256" key="8">
    <source>
        <dbReference type="ARBA" id="ARBA00023136"/>
    </source>
</evidence>
<dbReference type="GO" id="GO:0004653">
    <property type="term" value="F:polypeptide N-acetylgalactosaminyltransferase activity"/>
    <property type="evidence" value="ECO:0007669"/>
    <property type="project" value="TreeGrafter"/>
</dbReference>
<reference evidence="12" key="1">
    <citation type="submission" date="2023-01" db="EMBL/GenBank/DDBJ databases">
        <title>Genome assembly of the deep-sea coral Lophelia pertusa.</title>
        <authorList>
            <person name="Herrera S."/>
            <person name="Cordes E."/>
        </authorList>
    </citation>
    <scope>NUCLEOTIDE SEQUENCE</scope>
    <source>
        <strain evidence="12">USNM1676648</strain>
        <tissue evidence="12">Polyp</tissue>
    </source>
</reference>
<evidence type="ECO:0000256" key="1">
    <source>
        <dbReference type="ARBA" id="ARBA00004323"/>
    </source>
</evidence>
<keyword evidence="10 12" id="KW-0808">Transferase</keyword>
<evidence type="ECO:0000256" key="5">
    <source>
        <dbReference type="ARBA" id="ARBA00022968"/>
    </source>
</evidence>
<dbReference type="SUPFAM" id="SSF53448">
    <property type="entry name" value="Nucleotide-diphospho-sugar transferases"/>
    <property type="match status" value="1"/>
</dbReference>
<comment type="subcellular location">
    <subcellularLocation>
        <location evidence="1 10">Golgi apparatus membrane</location>
        <topology evidence="1 10">Single-pass type II membrane protein</topology>
    </subcellularLocation>
</comment>
<dbReference type="PANTHER" id="PTHR11675">
    <property type="entry name" value="N-ACETYLGALACTOSAMINYLTRANSFERASE"/>
    <property type="match status" value="1"/>
</dbReference>
<dbReference type="AlphaFoldDB" id="A0A9W9YZ69"/>
<dbReference type="InterPro" id="IPR000772">
    <property type="entry name" value="Ricin_B_lectin"/>
</dbReference>
<dbReference type="Pfam" id="PF00535">
    <property type="entry name" value="Glycos_transf_2"/>
    <property type="match status" value="1"/>
</dbReference>
<dbReference type="InterPro" id="IPR035992">
    <property type="entry name" value="Ricin_B-like_lectins"/>
</dbReference>
<evidence type="ECO:0000256" key="10">
    <source>
        <dbReference type="RuleBase" id="RU361242"/>
    </source>
</evidence>
<dbReference type="EC" id="2.4.1.-" evidence="10"/>
<dbReference type="PANTHER" id="PTHR11675:SF63">
    <property type="entry name" value="POLYPEPTIDE N-ACETYLGALACTOSAMINYLTRANSFERASE"/>
    <property type="match status" value="1"/>
</dbReference>
<keyword evidence="8" id="KW-0472">Membrane</keyword>
<keyword evidence="3" id="KW-0812">Transmembrane</keyword>
<keyword evidence="10" id="KW-0464">Manganese</keyword>